<proteinExistence type="predicted"/>
<keyword evidence="3" id="KW-1185">Reference proteome</keyword>
<protein>
    <submittedName>
        <fullName evidence="2">Uncharacterized protein</fullName>
    </submittedName>
</protein>
<evidence type="ECO:0000256" key="1">
    <source>
        <dbReference type="SAM" id="MobiDB-lite"/>
    </source>
</evidence>
<reference evidence="2" key="1">
    <citation type="submission" date="2023-01" db="EMBL/GenBank/DDBJ databases">
        <authorList>
            <person name="Van Ghelder C."/>
            <person name="Rancurel C."/>
        </authorList>
    </citation>
    <scope>NUCLEOTIDE SEQUENCE</scope>
    <source>
        <strain evidence="2">CNCM I-4278</strain>
    </source>
</reference>
<evidence type="ECO:0000313" key="3">
    <source>
        <dbReference type="Proteomes" id="UP001152607"/>
    </source>
</evidence>
<dbReference type="AlphaFoldDB" id="A0A9W4U6K4"/>
<feature type="region of interest" description="Disordered" evidence="1">
    <location>
        <begin position="1"/>
        <end position="34"/>
    </location>
</feature>
<gene>
    <name evidence="2" type="ORF">PDIGIT_LOCUS2995</name>
</gene>
<dbReference type="EMBL" id="CAOQHR010000002">
    <property type="protein sequence ID" value="CAI6305219.1"/>
    <property type="molecule type" value="Genomic_DNA"/>
</dbReference>
<name>A0A9W4U6K4_9PLEO</name>
<accession>A0A9W4U6K4</accession>
<dbReference type="Proteomes" id="UP001152607">
    <property type="component" value="Unassembled WGS sequence"/>
</dbReference>
<evidence type="ECO:0000313" key="2">
    <source>
        <dbReference type="EMBL" id="CAI6305219.1"/>
    </source>
</evidence>
<organism evidence="2 3">
    <name type="scientific">Periconia digitata</name>
    <dbReference type="NCBI Taxonomy" id="1303443"/>
    <lineage>
        <taxon>Eukaryota</taxon>
        <taxon>Fungi</taxon>
        <taxon>Dikarya</taxon>
        <taxon>Ascomycota</taxon>
        <taxon>Pezizomycotina</taxon>
        <taxon>Dothideomycetes</taxon>
        <taxon>Pleosporomycetidae</taxon>
        <taxon>Pleosporales</taxon>
        <taxon>Massarineae</taxon>
        <taxon>Periconiaceae</taxon>
        <taxon>Periconia</taxon>
    </lineage>
</organism>
<comment type="caution">
    <text evidence="2">The sequence shown here is derived from an EMBL/GenBank/DDBJ whole genome shotgun (WGS) entry which is preliminary data.</text>
</comment>
<feature type="compositionally biased region" description="Polar residues" evidence="1">
    <location>
        <begin position="19"/>
        <end position="33"/>
    </location>
</feature>
<sequence>MQGPPSLPHPVSRLHHHPNSSLFHAGSNPNLRSHLTYPRACARSIPMLTRA</sequence>